<evidence type="ECO:0000313" key="2">
    <source>
        <dbReference type="Proteomes" id="UP000694050"/>
    </source>
</evidence>
<comment type="caution">
    <text evidence="1">The sequence shown here is derived from an EMBL/GenBank/DDBJ whole genome shotgun (WGS) entry which is preliminary data.</text>
</comment>
<accession>A0A8J5TSE1</accession>
<name>A0A8J5TSE1_FUSOX</name>
<dbReference type="Proteomes" id="UP000694050">
    <property type="component" value="Unassembled WGS sequence"/>
</dbReference>
<dbReference type="AlphaFoldDB" id="A0A8J5TSE1"/>
<organism evidence="1 2">
    <name type="scientific">Fusarium oxysporum f. sp. rapae</name>
    <dbReference type="NCBI Taxonomy" id="485398"/>
    <lineage>
        <taxon>Eukaryota</taxon>
        <taxon>Fungi</taxon>
        <taxon>Dikarya</taxon>
        <taxon>Ascomycota</taxon>
        <taxon>Pezizomycotina</taxon>
        <taxon>Sordariomycetes</taxon>
        <taxon>Hypocreomycetidae</taxon>
        <taxon>Hypocreales</taxon>
        <taxon>Nectriaceae</taxon>
        <taxon>Fusarium</taxon>
        <taxon>Fusarium oxysporum species complex</taxon>
    </lineage>
</organism>
<protein>
    <submittedName>
        <fullName evidence="1">Uncharacterized protein</fullName>
    </submittedName>
</protein>
<reference evidence="1" key="1">
    <citation type="submission" date="2021-04" db="EMBL/GenBank/DDBJ databases">
        <title>First draft genome resource for Brassicaceae pathogens Fusarium oxysporum f. sp. raphani and Fusarium oxysporum f. sp. rapae.</title>
        <authorList>
            <person name="Asai S."/>
        </authorList>
    </citation>
    <scope>NUCLEOTIDE SEQUENCE</scope>
    <source>
        <strain evidence="1">Tf1208</strain>
    </source>
</reference>
<gene>
    <name evidence="1" type="ORF">Forpe1208_v012358</name>
</gene>
<sequence length="207" mass="22961">MSPLPGGALELRDGAQELELRDGAQELELRDGAQELDLPDGAEDVLADLQKAVKNTSPTVVGDGDERHYRYGDLLECQKFSRMVIGNKAQHILEVLLPSASLKPRLKGNPKLPVILGFDTGFEIPDGFVGMAVLITDPVNIEINSTSMTKDHFWQTGKILILKPKTSIKRMETKEQDKGKTETIGETEPDKEIILVFYTMVPVEKNY</sequence>
<dbReference type="EMBL" id="JAELUQ010000009">
    <property type="protein sequence ID" value="KAG7408634.1"/>
    <property type="molecule type" value="Genomic_DNA"/>
</dbReference>
<proteinExistence type="predicted"/>
<evidence type="ECO:0000313" key="1">
    <source>
        <dbReference type="EMBL" id="KAG7408634.1"/>
    </source>
</evidence>